<dbReference type="GO" id="GO:0046820">
    <property type="term" value="F:4-amino-4-deoxychorismate synthase activity"/>
    <property type="evidence" value="ECO:0007669"/>
    <property type="project" value="UniProtKB-EC"/>
</dbReference>
<dbReference type="EMBL" id="UAUE01000034">
    <property type="protein sequence ID" value="SPZ03168.1"/>
    <property type="molecule type" value="Genomic_DNA"/>
</dbReference>
<dbReference type="Pfam" id="PF00425">
    <property type="entry name" value="Chorismate_bind"/>
    <property type="match status" value="1"/>
</dbReference>
<evidence type="ECO:0000313" key="3">
    <source>
        <dbReference type="Proteomes" id="UP000251485"/>
    </source>
</evidence>
<dbReference type="PANTHER" id="PTHR11236">
    <property type="entry name" value="AMINOBENZOATE/ANTHRANILATE SYNTHASE"/>
    <property type="match status" value="1"/>
</dbReference>
<dbReference type="GO" id="GO:0000162">
    <property type="term" value="P:L-tryptophan biosynthetic process"/>
    <property type="evidence" value="ECO:0007669"/>
    <property type="project" value="TreeGrafter"/>
</dbReference>
<dbReference type="PANTHER" id="PTHR11236:SF50">
    <property type="entry name" value="AMINODEOXYCHORISMATE SYNTHASE COMPONENT 1"/>
    <property type="match status" value="1"/>
</dbReference>
<dbReference type="InterPro" id="IPR015890">
    <property type="entry name" value="Chorismate_C"/>
</dbReference>
<proteinExistence type="predicted"/>
<dbReference type="InterPro" id="IPR019999">
    <property type="entry name" value="Anth_synth_I-like"/>
</dbReference>
<gene>
    <name evidence="2" type="primary">pabB_1</name>
    <name evidence="2" type="ORF">NCTC10975_04852</name>
</gene>
<dbReference type="AlphaFoldDB" id="A0A2X2C7D8"/>
<reference evidence="2 3" key="1">
    <citation type="submission" date="2018-06" db="EMBL/GenBank/DDBJ databases">
        <authorList>
            <consortium name="Pathogen Informatics"/>
            <person name="Doyle S."/>
        </authorList>
    </citation>
    <scope>NUCLEOTIDE SEQUENCE [LARGE SCALE GENOMIC DNA]</scope>
    <source>
        <strain evidence="2 3">NCTC10975</strain>
    </source>
</reference>
<protein>
    <submittedName>
        <fullName evidence="2">Para-aminobenzoate synthase component I</fullName>
        <ecNumber evidence="2">2.6.1.85</ecNumber>
    </submittedName>
</protein>
<accession>A0A2X2C7D8</accession>
<dbReference type="InterPro" id="IPR005801">
    <property type="entry name" value="ADC_synthase"/>
</dbReference>
<organism evidence="2 3">
    <name type="scientific">Proteus mirabilis</name>
    <dbReference type="NCBI Taxonomy" id="584"/>
    <lineage>
        <taxon>Bacteria</taxon>
        <taxon>Pseudomonadati</taxon>
        <taxon>Pseudomonadota</taxon>
        <taxon>Gammaproteobacteria</taxon>
        <taxon>Enterobacterales</taxon>
        <taxon>Morganellaceae</taxon>
        <taxon>Proteus</taxon>
    </lineage>
</organism>
<dbReference type="Proteomes" id="UP000251485">
    <property type="component" value="Unassembled WGS sequence"/>
</dbReference>
<feature type="domain" description="Chorismate-utilising enzyme C-terminal" evidence="1">
    <location>
        <begin position="1"/>
        <end position="41"/>
    </location>
</feature>
<evidence type="ECO:0000313" key="2">
    <source>
        <dbReference type="EMBL" id="SPZ03168.1"/>
    </source>
</evidence>
<name>A0A2X2C7D8_PROMI</name>
<dbReference type="Gene3D" id="3.60.120.10">
    <property type="entry name" value="Anthranilate synthase"/>
    <property type="match status" value="1"/>
</dbReference>
<dbReference type="SUPFAM" id="SSF56322">
    <property type="entry name" value="ADC synthase"/>
    <property type="match status" value="1"/>
</dbReference>
<keyword evidence="2" id="KW-0808">Transferase</keyword>
<dbReference type="EC" id="2.6.1.85" evidence="2"/>
<keyword evidence="2" id="KW-0032">Aminotransferase</keyword>
<sequence>MDTNISIRTLLTEKNKIYCWAGGGIVADSVAEQEYQETFDKLGQILTVLSEVSPDDTY</sequence>
<evidence type="ECO:0000259" key="1">
    <source>
        <dbReference type="Pfam" id="PF00425"/>
    </source>
</evidence>